<evidence type="ECO:0000259" key="6">
    <source>
        <dbReference type="Pfam" id="PF08281"/>
    </source>
</evidence>
<protein>
    <submittedName>
        <fullName evidence="7">RNA polymerase sigma70</fullName>
    </submittedName>
</protein>
<dbReference type="InterPro" id="IPR014284">
    <property type="entry name" value="RNA_pol_sigma-70_dom"/>
</dbReference>
<dbReference type="EMBL" id="JXQW01000024">
    <property type="protein sequence ID" value="KIQ01042.1"/>
    <property type="molecule type" value="Genomic_DNA"/>
</dbReference>
<dbReference type="InterPro" id="IPR013325">
    <property type="entry name" value="RNA_pol_sigma_r2"/>
</dbReference>
<keyword evidence="2" id="KW-0805">Transcription regulation</keyword>
<dbReference type="SUPFAM" id="SSF88659">
    <property type="entry name" value="Sigma3 and sigma4 domains of RNA polymerase sigma factors"/>
    <property type="match status" value="1"/>
</dbReference>
<evidence type="ECO:0000313" key="7">
    <source>
        <dbReference type="EMBL" id="KIQ01042.1"/>
    </source>
</evidence>
<dbReference type="InterPro" id="IPR036388">
    <property type="entry name" value="WH-like_DNA-bd_sf"/>
</dbReference>
<proteinExistence type="inferred from homology"/>
<dbReference type="AlphaFoldDB" id="A0A0D0KS73"/>
<dbReference type="PANTHER" id="PTHR43133:SF63">
    <property type="entry name" value="RNA POLYMERASE SIGMA FACTOR FECI-RELATED"/>
    <property type="match status" value="1"/>
</dbReference>
<feature type="domain" description="RNA polymerase sigma factor 70 region 4 type 2" evidence="6">
    <location>
        <begin position="107"/>
        <end position="158"/>
    </location>
</feature>
<evidence type="ECO:0000256" key="3">
    <source>
        <dbReference type="ARBA" id="ARBA00023082"/>
    </source>
</evidence>
<dbReference type="GO" id="GO:0003677">
    <property type="term" value="F:DNA binding"/>
    <property type="evidence" value="ECO:0007669"/>
    <property type="project" value="InterPro"/>
</dbReference>
<gene>
    <name evidence="7" type="ORF">RU08_09860</name>
</gene>
<dbReference type="Gene3D" id="1.10.10.10">
    <property type="entry name" value="Winged helix-like DNA-binding domain superfamily/Winged helix DNA-binding domain"/>
    <property type="match status" value="1"/>
</dbReference>
<dbReference type="RefSeq" id="WP_042553620.1">
    <property type="nucleotide sequence ID" value="NZ_JXQW01000024.1"/>
</dbReference>
<dbReference type="SUPFAM" id="SSF88946">
    <property type="entry name" value="Sigma2 domain of RNA polymerase sigma factors"/>
    <property type="match status" value="1"/>
</dbReference>
<reference evidence="7 8" key="1">
    <citation type="submission" date="2014-12" db="EMBL/GenBank/DDBJ databases">
        <title>16Stimator: statistical estimation of ribosomal gene copy numbers from draft genome assemblies.</title>
        <authorList>
            <person name="Perisin M.A."/>
            <person name="Vetter M."/>
            <person name="Gilbert J.A."/>
            <person name="Bergelson J."/>
        </authorList>
    </citation>
    <scope>NUCLEOTIDE SEQUENCE [LARGE SCALE GENOMIC DNA]</scope>
    <source>
        <strain evidence="7 8">MEJ086</strain>
    </source>
</reference>
<comment type="caution">
    <text evidence="7">The sequence shown here is derived from an EMBL/GenBank/DDBJ whole genome shotgun (WGS) entry which is preliminary data.</text>
</comment>
<dbReference type="InterPro" id="IPR013249">
    <property type="entry name" value="RNA_pol_sigma70_r4_t2"/>
</dbReference>
<dbReference type="Pfam" id="PF04542">
    <property type="entry name" value="Sigma70_r2"/>
    <property type="match status" value="1"/>
</dbReference>
<dbReference type="GO" id="GO:0016987">
    <property type="term" value="F:sigma factor activity"/>
    <property type="evidence" value="ECO:0007669"/>
    <property type="project" value="UniProtKB-KW"/>
</dbReference>
<organism evidence="7 8">
    <name type="scientific">Pseudomonas fulva</name>
    <dbReference type="NCBI Taxonomy" id="47880"/>
    <lineage>
        <taxon>Bacteria</taxon>
        <taxon>Pseudomonadati</taxon>
        <taxon>Pseudomonadota</taxon>
        <taxon>Gammaproteobacteria</taxon>
        <taxon>Pseudomonadales</taxon>
        <taxon>Pseudomonadaceae</taxon>
        <taxon>Pseudomonas</taxon>
    </lineage>
</organism>
<dbReference type="PANTHER" id="PTHR43133">
    <property type="entry name" value="RNA POLYMERASE ECF-TYPE SIGMA FACTO"/>
    <property type="match status" value="1"/>
</dbReference>
<evidence type="ECO:0000256" key="1">
    <source>
        <dbReference type="ARBA" id="ARBA00010641"/>
    </source>
</evidence>
<dbReference type="Proteomes" id="UP000032068">
    <property type="component" value="Unassembled WGS sequence"/>
</dbReference>
<dbReference type="Pfam" id="PF08281">
    <property type="entry name" value="Sigma70_r4_2"/>
    <property type="match status" value="1"/>
</dbReference>
<dbReference type="NCBIfam" id="TIGR02937">
    <property type="entry name" value="sigma70-ECF"/>
    <property type="match status" value="1"/>
</dbReference>
<evidence type="ECO:0000259" key="5">
    <source>
        <dbReference type="Pfam" id="PF04542"/>
    </source>
</evidence>
<keyword evidence="3" id="KW-0731">Sigma factor</keyword>
<name>A0A0D0KS73_9PSED</name>
<dbReference type="CDD" id="cd06171">
    <property type="entry name" value="Sigma70_r4"/>
    <property type="match status" value="1"/>
</dbReference>
<dbReference type="InterPro" id="IPR007627">
    <property type="entry name" value="RNA_pol_sigma70_r2"/>
</dbReference>
<accession>A0A0D0KS73</accession>
<dbReference type="InterPro" id="IPR013324">
    <property type="entry name" value="RNA_pol_sigma_r3/r4-like"/>
</dbReference>
<dbReference type="Gene3D" id="1.10.1740.10">
    <property type="match status" value="1"/>
</dbReference>
<dbReference type="OrthoDB" id="9794372at2"/>
<feature type="domain" description="RNA polymerase sigma-70 region 2" evidence="5">
    <location>
        <begin position="9"/>
        <end position="76"/>
    </location>
</feature>
<evidence type="ECO:0000313" key="8">
    <source>
        <dbReference type="Proteomes" id="UP000032068"/>
    </source>
</evidence>
<comment type="similarity">
    <text evidence="1">Belongs to the sigma-70 factor family. ECF subfamily.</text>
</comment>
<evidence type="ECO:0000256" key="4">
    <source>
        <dbReference type="ARBA" id="ARBA00023163"/>
    </source>
</evidence>
<dbReference type="GO" id="GO:0006352">
    <property type="term" value="P:DNA-templated transcription initiation"/>
    <property type="evidence" value="ECO:0007669"/>
    <property type="project" value="InterPro"/>
</dbReference>
<sequence length="167" mass="19299">MSDLDLKGLFQQHARALQSFLLRKSRDPHLAADLVQESFLRLTEQARHDHIENTPAYLYRTARNLLIDHRRQQDRRKTDLVGDEVLNAVEDEVDSLEDTTERQQRMELLQRAVAELPPRTREIFHLNRIEGLTHAEVARRLAISDSSVQKHLSKALSHVMERLGAGP</sequence>
<keyword evidence="4" id="KW-0804">Transcription</keyword>
<evidence type="ECO:0000256" key="2">
    <source>
        <dbReference type="ARBA" id="ARBA00023015"/>
    </source>
</evidence>
<dbReference type="InterPro" id="IPR039425">
    <property type="entry name" value="RNA_pol_sigma-70-like"/>
</dbReference>